<dbReference type="Gene3D" id="3.30.2310.20">
    <property type="entry name" value="RelE-like"/>
    <property type="match status" value="1"/>
</dbReference>
<dbReference type="AlphaFoldDB" id="I2B5E5"/>
<evidence type="ECO:0000256" key="2">
    <source>
        <dbReference type="SAM" id="MobiDB-lite"/>
    </source>
</evidence>
<dbReference type="HOGENOM" id="CLU_2384538_0_0_6"/>
<dbReference type="eggNOG" id="COG3668">
    <property type="taxonomic scope" value="Bacteria"/>
</dbReference>
<dbReference type="EMBL" id="CP001560">
    <property type="protein sequence ID" value="AFJ45749.1"/>
    <property type="molecule type" value="Genomic_DNA"/>
</dbReference>
<reference evidence="3 4" key="1">
    <citation type="journal article" date="2012" name="J. Bacteriol.">
        <title>Complete genome sequence of the B12-producing Shimwellia blattae strain DSM 4481, isolated from a cockroach.</title>
        <authorList>
            <person name="Brzuszkiewicz E."/>
            <person name="Waschkowitz T."/>
            <person name="Wiezer A."/>
            <person name="Daniel R."/>
        </authorList>
    </citation>
    <scope>NUCLEOTIDE SEQUENCE [LARGE SCALE GENOMIC DNA]</scope>
    <source>
        <strain evidence="4">ATCC 29907 / DSM 4481 / JCM 1650 / NBRC 105725 / CDC 9005-74</strain>
    </source>
</reference>
<evidence type="ECO:0000313" key="4">
    <source>
        <dbReference type="Proteomes" id="UP000001955"/>
    </source>
</evidence>
<evidence type="ECO:0000313" key="3">
    <source>
        <dbReference type="EMBL" id="AFJ45749.1"/>
    </source>
</evidence>
<proteinExistence type="predicted"/>
<feature type="compositionally biased region" description="Polar residues" evidence="2">
    <location>
        <begin position="77"/>
        <end position="86"/>
    </location>
</feature>
<dbReference type="OrthoDB" id="516834at2"/>
<evidence type="ECO:0000256" key="1">
    <source>
        <dbReference type="ARBA" id="ARBA00022649"/>
    </source>
</evidence>
<dbReference type="RefSeq" id="WP_002443448.1">
    <property type="nucleotide sequence ID" value="NC_017910.1"/>
</dbReference>
<dbReference type="InterPro" id="IPR007712">
    <property type="entry name" value="RelE/ParE_toxin"/>
</dbReference>
<sequence length="94" mass="11110">MPYLLTGEARHDIYEIRDYTHQQWGKQQSLSYLAHLRTTLVRLADMPDIGQNRSDEFGPNVYSFPCASHMIYYSKQPPDSHNNTSRWRGWHDVI</sequence>
<accession>K6WKB6</accession>
<dbReference type="STRING" id="630626.EBL_c06240"/>
<dbReference type="InterPro" id="IPR035093">
    <property type="entry name" value="RelE/ParE_toxin_dom_sf"/>
</dbReference>
<accession>I2B5E5</accession>
<dbReference type="Proteomes" id="UP000001955">
    <property type="component" value="Chromosome"/>
</dbReference>
<dbReference type="Pfam" id="PF05016">
    <property type="entry name" value="ParE_toxin"/>
    <property type="match status" value="1"/>
</dbReference>
<dbReference type="KEGG" id="ebt:EBL_c06240"/>
<keyword evidence="1" id="KW-1277">Toxin-antitoxin system</keyword>
<feature type="region of interest" description="Disordered" evidence="2">
    <location>
        <begin position="75"/>
        <end position="94"/>
    </location>
</feature>
<name>I2B5E5_SHIBC</name>
<protein>
    <submittedName>
        <fullName evidence="3">Uncharacterized protein</fullName>
    </submittedName>
</protein>
<organism evidence="3 4">
    <name type="scientific">Shimwellia blattae (strain ATCC 29907 / DSM 4481 / JCM 1650 / NBRC 105725 / CDC 9005-74)</name>
    <name type="common">Escherichia blattae</name>
    <dbReference type="NCBI Taxonomy" id="630626"/>
    <lineage>
        <taxon>Bacteria</taxon>
        <taxon>Pseudomonadati</taxon>
        <taxon>Pseudomonadota</taxon>
        <taxon>Gammaproteobacteria</taxon>
        <taxon>Enterobacterales</taxon>
        <taxon>Enterobacteriaceae</taxon>
        <taxon>Shimwellia</taxon>
    </lineage>
</organism>
<keyword evidence="4" id="KW-1185">Reference proteome</keyword>
<gene>
    <name evidence="3" type="ordered locus">EBL_c06240</name>
</gene>